<reference evidence="1" key="1">
    <citation type="journal article" date="2020" name="Nature">
        <title>Giant virus diversity and host interactions through global metagenomics.</title>
        <authorList>
            <person name="Schulz F."/>
            <person name="Roux S."/>
            <person name="Paez-Espino D."/>
            <person name="Jungbluth S."/>
            <person name="Walsh D.A."/>
            <person name="Denef V.J."/>
            <person name="McMahon K.D."/>
            <person name="Konstantinidis K.T."/>
            <person name="Eloe-Fadrosh E.A."/>
            <person name="Kyrpides N.C."/>
            <person name="Woyke T."/>
        </authorList>
    </citation>
    <scope>NUCLEOTIDE SEQUENCE</scope>
    <source>
        <strain evidence="1">GVMAG-M-3300027708-39</strain>
    </source>
</reference>
<sequence length="148" mass="17610">MASINSISKQMCINSLNLSYDLLNEIKSYCFYDLKTWELINFIKYKKQRICHLFKNATISRANPYDLFVYDENTDQQWVFWTFDEDDGPNRQFQGYNCKCCGNYNVFENDMTFYTDKIICYCTTTHDDIPDLIDITDEEDFDDDSIGM</sequence>
<organism evidence="1">
    <name type="scientific">viral metagenome</name>
    <dbReference type="NCBI Taxonomy" id="1070528"/>
    <lineage>
        <taxon>unclassified sequences</taxon>
        <taxon>metagenomes</taxon>
        <taxon>organismal metagenomes</taxon>
    </lineage>
</organism>
<name>A0A6C0JKU2_9ZZZZ</name>
<evidence type="ECO:0000313" key="1">
    <source>
        <dbReference type="EMBL" id="QHU04244.1"/>
    </source>
</evidence>
<dbReference type="EMBL" id="MN740394">
    <property type="protein sequence ID" value="QHU04244.1"/>
    <property type="molecule type" value="Genomic_DNA"/>
</dbReference>
<accession>A0A6C0JKU2</accession>
<proteinExistence type="predicted"/>
<protein>
    <submittedName>
        <fullName evidence="1">Uncharacterized protein</fullName>
    </submittedName>
</protein>
<dbReference type="AlphaFoldDB" id="A0A6C0JKU2"/>